<proteinExistence type="predicted"/>
<feature type="compositionally biased region" description="Low complexity" evidence="1">
    <location>
        <begin position="39"/>
        <end position="49"/>
    </location>
</feature>
<sequence length="235" mass="23092">MTARTRRTVRSAGLVAVAATAAFSLTACQDGGGKEDDAGSSSSSAVSKDSQTKDSPSKASQTNGSGSTGSGSGSSGAKSGNGGSSTAGGTTQAEAAGVKRTACTVGKVSVGLKETGGSAPVILLKATNNGSTRCDLYGYPFVGYPDAQAPIAVGGGKPQAVVSLEPGESAYASLGLEKGDGGNMHREKHLTVQLANRDQHGTGATATLTAPGAGLAISDNSTVSYWNTTPESAMQ</sequence>
<feature type="domain" description="DUF4232" evidence="3">
    <location>
        <begin position="103"/>
        <end position="226"/>
    </location>
</feature>
<keyword evidence="5" id="KW-1185">Reference proteome</keyword>
<dbReference type="RefSeq" id="WP_209212861.1">
    <property type="nucleotide sequence ID" value="NZ_JAFFZM010000014.1"/>
</dbReference>
<dbReference type="EMBL" id="JAFFZM010000014">
    <property type="protein sequence ID" value="MBO8201172.1"/>
    <property type="molecule type" value="Genomic_DNA"/>
</dbReference>
<dbReference type="Pfam" id="PF14016">
    <property type="entry name" value="DUF4232"/>
    <property type="match status" value="1"/>
</dbReference>
<dbReference type="PROSITE" id="PS51257">
    <property type="entry name" value="PROKAR_LIPOPROTEIN"/>
    <property type="match status" value="1"/>
</dbReference>
<organism evidence="4 5">
    <name type="scientific">Streptomyces smyrnaeus</name>
    <dbReference type="NCBI Taxonomy" id="1387713"/>
    <lineage>
        <taxon>Bacteria</taxon>
        <taxon>Bacillati</taxon>
        <taxon>Actinomycetota</taxon>
        <taxon>Actinomycetes</taxon>
        <taxon>Kitasatosporales</taxon>
        <taxon>Streptomycetaceae</taxon>
        <taxon>Streptomyces</taxon>
    </lineage>
</organism>
<keyword evidence="2" id="KW-0732">Signal</keyword>
<feature type="chain" id="PRO_5047172367" evidence="2">
    <location>
        <begin position="28"/>
        <end position="235"/>
    </location>
</feature>
<evidence type="ECO:0000313" key="4">
    <source>
        <dbReference type="EMBL" id="MBO8201172.1"/>
    </source>
</evidence>
<feature type="compositionally biased region" description="Gly residues" evidence="1">
    <location>
        <begin position="66"/>
        <end position="86"/>
    </location>
</feature>
<accession>A0ABS3Y1X0</accession>
<evidence type="ECO:0000256" key="1">
    <source>
        <dbReference type="SAM" id="MobiDB-lite"/>
    </source>
</evidence>
<evidence type="ECO:0000259" key="3">
    <source>
        <dbReference type="Pfam" id="PF14016"/>
    </source>
</evidence>
<feature type="region of interest" description="Disordered" evidence="1">
    <location>
        <begin position="28"/>
        <end position="98"/>
    </location>
</feature>
<protein>
    <submittedName>
        <fullName evidence="4">DUF4232 domain-containing protein</fullName>
    </submittedName>
</protein>
<gene>
    <name evidence="4" type="ORF">JW613_23150</name>
</gene>
<dbReference type="InterPro" id="IPR025326">
    <property type="entry name" value="DUF4232"/>
</dbReference>
<dbReference type="Proteomes" id="UP000721954">
    <property type="component" value="Unassembled WGS sequence"/>
</dbReference>
<dbReference type="GeneID" id="96261511"/>
<feature type="compositionally biased region" description="Low complexity" evidence="1">
    <location>
        <begin position="87"/>
        <end position="96"/>
    </location>
</feature>
<comment type="caution">
    <text evidence="4">The sequence shown here is derived from an EMBL/GenBank/DDBJ whole genome shotgun (WGS) entry which is preliminary data.</text>
</comment>
<evidence type="ECO:0000256" key="2">
    <source>
        <dbReference type="SAM" id="SignalP"/>
    </source>
</evidence>
<name>A0ABS3Y1X0_9ACTN</name>
<evidence type="ECO:0000313" key="5">
    <source>
        <dbReference type="Proteomes" id="UP000721954"/>
    </source>
</evidence>
<reference evidence="4 5" key="1">
    <citation type="submission" date="2021-02" db="EMBL/GenBank/DDBJ databases">
        <title>Streptomyces spirodelae sp. nov., isolated from duckweed.</title>
        <authorList>
            <person name="Saimee Y."/>
            <person name="Duangmal K."/>
        </authorList>
    </citation>
    <scope>NUCLEOTIDE SEQUENCE [LARGE SCALE GENOMIC DNA]</scope>
    <source>
        <strain evidence="4 5">DSM 42105</strain>
    </source>
</reference>
<feature type="signal peptide" evidence="2">
    <location>
        <begin position="1"/>
        <end position="27"/>
    </location>
</feature>